<evidence type="ECO:0000256" key="4">
    <source>
        <dbReference type="ARBA" id="ARBA00022597"/>
    </source>
</evidence>
<keyword evidence="4" id="KW-0762">Sugar transport</keyword>
<feature type="transmembrane region" description="Helical" evidence="9">
    <location>
        <begin position="66"/>
        <end position="88"/>
    </location>
</feature>
<dbReference type="InterPro" id="IPR013014">
    <property type="entry name" value="PTS_EIIC_2"/>
</dbReference>
<keyword evidence="2" id="KW-0813">Transport</keyword>
<evidence type="ECO:0000313" key="12">
    <source>
        <dbReference type="Proteomes" id="UP001430455"/>
    </source>
</evidence>
<evidence type="ECO:0000256" key="7">
    <source>
        <dbReference type="ARBA" id="ARBA00022989"/>
    </source>
</evidence>
<proteinExistence type="predicted"/>
<evidence type="ECO:0000256" key="3">
    <source>
        <dbReference type="ARBA" id="ARBA00022475"/>
    </source>
</evidence>
<gene>
    <name evidence="11" type="ORF">EGH23_19240</name>
</gene>
<keyword evidence="3" id="KW-1003">Cell membrane</keyword>
<dbReference type="PROSITE" id="PS51104">
    <property type="entry name" value="PTS_EIIC_TYPE_2"/>
    <property type="match status" value="1"/>
</dbReference>
<keyword evidence="6 9" id="KW-0812">Transmembrane</keyword>
<feature type="transmembrane region" description="Helical" evidence="9">
    <location>
        <begin position="243"/>
        <end position="264"/>
    </location>
</feature>
<evidence type="ECO:0000256" key="2">
    <source>
        <dbReference type="ARBA" id="ARBA00022448"/>
    </source>
</evidence>
<keyword evidence="7 9" id="KW-1133">Transmembrane helix</keyword>
<evidence type="ECO:0000256" key="6">
    <source>
        <dbReference type="ARBA" id="ARBA00022692"/>
    </source>
</evidence>
<evidence type="ECO:0000256" key="5">
    <source>
        <dbReference type="ARBA" id="ARBA00022683"/>
    </source>
</evidence>
<feature type="transmembrane region" description="Helical" evidence="9">
    <location>
        <begin position="302"/>
        <end position="324"/>
    </location>
</feature>
<keyword evidence="5" id="KW-0598">Phosphotransferase system</keyword>
<dbReference type="RefSeq" id="WP_220581611.1">
    <property type="nucleotide sequence ID" value="NZ_RKLT01000013.1"/>
</dbReference>
<feature type="domain" description="PTS EIIC type-2" evidence="10">
    <location>
        <begin position="17"/>
        <end position="383"/>
    </location>
</feature>
<keyword evidence="12" id="KW-1185">Reference proteome</keyword>
<reference evidence="11 12" key="1">
    <citation type="submission" date="2021-06" db="EMBL/GenBank/DDBJ databases">
        <title>Halomicroarcula sp. a new haloarchaeum isolated from saline soil.</title>
        <authorList>
            <person name="Duran-Viseras A."/>
            <person name="Sanchez-Porro C."/>
            <person name="Ventosa A."/>
        </authorList>
    </citation>
    <scope>NUCLEOTIDE SEQUENCE [LARGE SCALE GENOMIC DNA]</scope>
    <source>
        <strain evidence="11 12">F27</strain>
    </source>
</reference>
<comment type="caution">
    <text evidence="11">The sequence shown here is derived from an EMBL/GenBank/DDBJ whole genome shotgun (WGS) entry which is preliminary data.</text>
</comment>
<accession>A0AAW4PHG1</accession>
<feature type="transmembrane region" description="Helical" evidence="9">
    <location>
        <begin position="336"/>
        <end position="361"/>
    </location>
</feature>
<dbReference type="GO" id="GO:0009401">
    <property type="term" value="P:phosphoenolpyruvate-dependent sugar phosphotransferase system"/>
    <property type="evidence" value="ECO:0007669"/>
    <property type="project" value="UniProtKB-KW"/>
</dbReference>
<dbReference type="PANTHER" id="PTHR30505">
    <property type="entry name" value="FRUCTOSE-LIKE PERMEASE"/>
    <property type="match status" value="1"/>
</dbReference>
<comment type="subcellular location">
    <subcellularLocation>
        <location evidence="1">Cell inner membrane</location>
        <topology evidence="1">Multi-pass membrane protein</topology>
    </subcellularLocation>
</comment>
<sequence>MSKELLEGALRKYLTSIREDLMTGVSYMVPFVTTGGLLLAMAFAYATFFGDGTVSVFETTGSIGWFLAQLGTAGLTLMVPVLGAYVAYSIADRPAIAPGFILSYIIQQGTVLEVAGEAIGFPTATAQAGYLGALAVGLLVGYVVSYIRSLAVPDALKPMMPVLILPAGTVLLLFPVVLFCIGVPGAIVNQWLQRSLIDIQGGQAVVVGMLLGAMMAFDMGGPVNKVAYLFAFDLLRAGIYEPMAAVMIAGMTPPIGMAIATVVAPHKYPDTMYENAKSGVILGLSFITEGAIPYAAADPLRVIPALVTGSSVAAGLSMVVGLTMRAPHGGLFVVPLSNAPAAFVGITLLGSLITAVTVTLIKPDPNCDEEAGSEVSSIRAMRN</sequence>
<dbReference type="GO" id="GO:0090563">
    <property type="term" value="F:protein-phosphocysteine-sugar phosphotransferase activity"/>
    <property type="evidence" value="ECO:0007669"/>
    <property type="project" value="TreeGrafter"/>
</dbReference>
<feature type="transmembrane region" description="Helical" evidence="9">
    <location>
        <begin position="21"/>
        <end position="46"/>
    </location>
</feature>
<dbReference type="GO" id="GO:0005886">
    <property type="term" value="C:plasma membrane"/>
    <property type="evidence" value="ECO:0007669"/>
    <property type="project" value="UniProtKB-SubCell"/>
</dbReference>
<evidence type="ECO:0000256" key="8">
    <source>
        <dbReference type="ARBA" id="ARBA00023136"/>
    </source>
</evidence>
<dbReference type="GO" id="GO:0005351">
    <property type="term" value="F:carbohydrate:proton symporter activity"/>
    <property type="evidence" value="ECO:0007669"/>
    <property type="project" value="InterPro"/>
</dbReference>
<organism evidence="11 12">
    <name type="scientific">Haloarcula nitratireducens</name>
    <dbReference type="NCBI Taxonomy" id="2487749"/>
    <lineage>
        <taxon>Archaea</taxon>
        <taxon>Methanobacteriati</taxon>
        <taxon>Methanobacteriota</taxon>
        <taxon>Stenosarchaea group</taxon>
        <taxon>Halobacteria</taxon>
        <taxon>Halobacteriales</taxon>
        <taxon>Haloarculaceae</taxon>
        <taxon>Haloarcula</taxon>
    </lineage>
</organism>
<feature type="transmembrane region" description="Helical" evidence="9">
    <location>
        <begin position="204"/>
        <end position="223"/>
    </location>
</feature>
<keyword evidence="8 9" id="KW-0472">Membrane</keyword>
<feature type="transmembrane region" description="Helical" evidence="9">
    <location>
        <begin position="128"/>
        <end position="147"/>
    </location>
</feature>
<evidence type="ECO:0000256" key="9">
    <source>
        <dbReference type="SAM" id="Phobius"/>
    </source>
</evidence>
<evidence type="ECO:0000256" key="1">
    <source>
        <dbReference type="ARBA" id="ARBA00004429"/>
    </source>
</evidence>
<dbReference type="GO" id="GO:0008982">
    <property type="term" value="F:protein-N(PI)-phosphohistidine-sugar phosphotransferase activity"/>
    <property type="evidence" value="ECO:0007669"/>
    <property type="project" value="InterPro"/>
</dbReference>
<dbReference type="InterPro" id="IPR006327">
    <property type="entry name" value="PTS_IIC_fruc"/>
</dbReference>
<dbReference type="EMBL" id="RKLT01000013">
    <property type="protein sequence ID" value="MBX0297018.1"/>
    <property type="molecule type" value="Genomic_DNA"/>
</dbReference>
<dbReference type="AlphaFoldDB" id="A0AAW4PHG1"/>
<dbReference type="PANTHER" id="PTHR30505:SF0">
    <property type="entry name" value="FRUCTOSE-LIKE PTS SYSTEM EIIBC COMPONENT-RELATED"/>
    <property type="match status" value="1"/>
</dbReference>
<dbReference type="InterPro" id="IPR050864">
    <property type="entry name" value="Bacterial_PTS_Sugar_Transport"/>
</dbReference>
<dbReference type="InterPro" id="IPR003352">
    <property type="entry name" value="PTS_EIIC"/>
</dbReference>
<name>A0AAW4PHG1_9EURY</name>
<dbReference type="NCBIfam" id="TIGR01427">
    <property type="entry name" value="PTS_IIC_fructo"/>
    <property type="match status" value="1"/>
</dbReference>
<dbReference type="Proteomes" id="UP001430455">
    <property type="component" value="Unassembled WGS sequence"/>
</dbReference>
<dbReference type="Pfam" id="PF02378">
    <property type="entry name" value="PTS_EIIC"/>
    <property type="match status" value="1"/>
</dbReference>
<feature type="transmembrane region" description="Helical" evidence="9">
    <location>
        <begin position="167"/>
        <end position="192"/>
    </location>
</feature>
<evidence type="ECO:0000313" key="11">
    <source>
        <dbReference type="EMBL" id="MBX0297018.1"/>
    </source>
</evidence>
<evidence type="ECO:0000259" key="10">
    <source>
        <dbReference type="PROSITE" id="PS51104"/>
    </source>
</evidence>
<protein>
    <submittedName>
        <fullName evidence="11">PTS fructose transporter subunit IIC</fullName>
    </submittedName>
</protein>